<name>A0ABY3PF02_9STAP</name>
<dbReference type="EMBL" id="CP086654">
    <property type="protein sequence ID" value="UEX90917.1"/>
    <property type="molecule type" value="Genomic_DNA"/>
</dbReference>
<keyword evidence="1" id="KW-0812">Transmembrane</keyword>
<reference evidence="2 3" key="1">
    <citation type="journal article" date="2022" name="Pathogens">
        <title>Staphylococcus ratti sp. nov. Isolated from a Lab Rat.</title>
        <authorList>
            <person name="Kovarovic V."/>
            <person name="Sedlacek I."/>
            <person name="Petras P."/>
            <person name="Kralova S."/>
            <person name="Maslanova I."/>
            <person name="Svec P."/>
            <person name="Neumann-Schaal M."/>
            <person name="Botka T."/>
            <person name="Gelbicova T."/>
            <person name="Stankova E."/>
            <person name="Doskar J."/>
            <person name="Pantucek R."/>
        </authorList>
    </citation>
    <scope>NUCLEOTIDE SEQUENCE [LARGE SCALE GENOMIC DNA]</scope>
    <source>
        <strain evidence="2 3">CCM 9025</strain>
    </source>
</reference>
<dbReference type="RefSeq" id="WP_229293397.1">
    <property type="nucleotide sequence ID" value="NZ_CP086654.1"/>
</dbReference>
<protein>
    <submittedName>
        <fullName evidence="2">Uncharacterized protein</fullName>
    </submittedName>
</protein>
<keyword evidence="1" id="KW-1133">Transmembrane helix</keyword>
<accession>A0ABY3PF02</accession>
<evidence type="ECO:0000256" key="1">
    <source>
        <dbReference type="SAM" id="Phobius"/>
    </source>
</evidence>
<organism evidence="2 3">
    <name type="scientific">Staphylococcus ratti</name>
    <dbReference type="NCBI Taxonomy" id="2892440"/>
    <lineage>
        <taxon>Bacteria</taxon>
        <taxon>Bacillati</taxon>
        <taxon>Bacillota</taxon>
        <taxon>Bacilli</taxon>
        <taxon>Bacillales</taxon>
        <taxon>Staphylococcaceae</taxon>
        <taxon>Staphylococcus</taxon>
    </lineage>
</organism>
<feature type="transmembrane region" description="Helical" evidence="1">
    <location>
        <begin position="43"/>
        <end position="64"/>
    </location>
</feature>
<evidence type="ECO:0000313" key="2">
    <source>
        <dbReference type="EMBL" id="UEX90917.1"/>
    </source>
</evidence>
<keyword evidence="1" id="KW-0472">Membrane</keyword>
<feature type="transmembrane region" description="Helical" evidence="1">
    <location>
        <begin position="20"/>
        <end position="38"/>
    </location>
</feature>
<feature type="transmembrane region" description="Helical" evidence="1">
    <location>
        <begin position="76"/>
        <end position="97"/>
    </location>
</feature>
<gene>
    <name evidence="2" type="ORF">LN051_04690</name>
</gene>
<keyword evidence="3" id="KW-1185">Reference proteome</keyword>
<evidence type="ECO:0000313" key="3">
    <source>
        <dbReference type="Proteomes" id="UP001197626"/>
    </source>
</evidence>
<dbReference type="Proteomes" id="UP001197626">
    <property type="component" value="Chromosome"/>
</dbReference>
<sequence length="110" mass="12455">MFRDLVFYTLGTELDTFAQYFIFELILLVVLGLAIVLLTKKLWIAVVVILALNVIDAAIIGNFNATQGQGSLIGQFFLMLVAKFFPTFYEILLVVLISRVPMIRKKFHLA</sequence>
<proteinExistence type="predicted"/>